<evidence type="ECO:0008006" key="3">
    <source>
        <dbReference type="Google" id="ProtNLM"/>
    </source>
</evidence>
<dbReference type="GeneID" id="26798906"/>
<sequence>MASPQNYTLGRGKVHFAPFLPGTQVPSGFRYIGNTPSINMTSESENLDHYSSDEGVRIKDESVQLQLDRSGSLVTDSIQPANLAMLLLGDYNTVATAAGTGTVTVIAPETVEQGLTFQLGVSPTAPAGARLVSNVVVTNTTTPATTYVAGTDYVIDASRGLLTVLEGGGIADGTGITATFDVGASQRVQIVGGSKTIEGALMYVSANPAGEQYDYLWPWVKLTPNGDFELKGDEWQQLGFNFEILAKAPLAPVYVNGQAKANAGP</sequence>
<organism evidence="1 2">
    <name type="scientific">Achromobacter phage phiAxp-2</name>
    <dbReference type="NCBI Taxonomy" id="1664246"/>
    <lineage>
        <taxon>Viruses</taxon>
        <taxon>Duplodnaviria</taxon>
        <taxon>Heunggongvirae</taxon>
        <taxon>Uroviricota</taxon>
        <taxon>Caudoviricetes</taxon>
        <taxon>Casjensviridae</taxon>
        <taxon>Fengtaivirus</taxon>
        <taxon>Fengtaivirus Axp2</taxon>
    </lineage>
</organism>
<dbReference type="RefSeq" id="YP_009226441.1">
    <property type="nucleotide sequence ID" value="NC_029106.1"/>
</dbReference>
<reference evidence="1" key="1">
    <citation type="submission" date="2015-09" db="EMBL/GenBank/DDBJ databases">
        <authorList>
            <person name="Zhao X."/>
        </authorList>
    </citation>
    <scope>NUCLEOTIDE SEQUENCE</scope>
</reference>
<dbReference type="EMBL" id="KT321316">
    <property type="protein sequence ID" value="ALA45447.1"/>
    <property type="molecule type" value="Genomic_DNA"/>
</dbReference>
<name>A0A0K2FIH0_9CAUD</name>
<proteinExistence type="predicted"/>
<dbReference type="Proteomes" id="UP000201646">
    <property type="component" value="Segment"/>
</dbReference>
<keyword evidence="2" id="KW-1185">Reference proteome</keyword>
<dbReference type="OrthoDB" id="4379at10239"/>
<protein>
    <recommendedName>
        <fullName evidence="3">Major tail protein</fullName>
    </recommendedName>
</protein>
<evidence type="ECO:0000313" key="1">
    <source>
        <dbReference type="EMBL" id="ALA45447.1"/>
    </source>
</evidence>
<dbReference type="KEGG" id="vg:26798906"/>
<evidence type="ECO:0000313" key="2">
    <source>
        <dbReference type="Proteomes" id="UP000201646"/>
    </source>
</evidence>
<gene>
    <name evidence="1" type="ORF">ADP64_000023</name>
</gene>
<accession>A0A0K2FIH0</accession>